<protein>
    <submittedName>
        <fullName evidence="1">Uncharacterized protein</fullName>
    </submittedName>
</protein>
<gene>
    <name evidence="1" type="ORF">GTP90_00715</name>
</gene>
<sequence>MQVDVQPGAAGFTGHVYIRDGGLDVDPACAPAELLHEAAHLAVIGARYRPWFSGDIRSGMARMFDDITRLRLPPDHPIERAALQSGELEATAWSWAAGVAIGLPSKEIIHDADFSGAGAATRLELQLGQHRGINGLYHAGMCARARPGVANPYPAMLRWLQE</sequence>
<proteinExistence type="predicted"/>
<comment type="caution">
    <text evidence="1">The sequence shown here is derived from an EMBL/GenBank/DDBJ whole genome shotgun (WGS) entry which is preliminary data.</text>
</comment>
<evidence type="ECO:0000313" key="1">
    <source>
        <dbReference type="EMBL" id="MYM92377.1"/>
    </source>
</evidence>
<reference evidence="1" key="1">
    <citation type="submission" date="2019-12" db="EMBL/GenBank/DDBJ databases">
        <title>Novel species isolated from a subtropical stream in China.</title>
        <authorList>
            <person name="Lu H."/>
        </authorList>
    </citation>
    <scope>NUCLEOTIDE SEQUENCE [LARGE SCALE GENOMIC DNA]</scope>
    <source>
        <strain evidence="1">FT81W</strain>
    </source>
</reference>
<dbReference type="RefSeq" id="WP_161081649.1">
    <property type="nucleotide sequence ID" value="NZ_WWCX01000001.1"/>
</dbReference>
<name>A0A845GHY5_9BURK</name>
<accession>A0A845GHY5</accession>
<dbReference type="AlphaFoldDB" id="A0A845GHY5"/>
<dbReference type="Proteomes" id="UP000447355">
    <property type="component" value="Unassembled WGS sequence"/>
</dbReference>
<organism evidence="1 2">
    <name type="scientific">Duganella vulcania</name>
    <dbReference type="NCBI Taxonomy" id="2692166"/>
    <lineage>
        <taxon>Bacteria</taxon>
        <taxon>Pseudomonadati</taxon>
        <taxon>Pseudomonadota</taxon>
        <taxon>Betaproteobacteria</taxon>
        <taxon>Burkholderiales</taxon>
        <taxon>Oxalobacteraceae</taxon>
        <taxon>Telluria group</taxon>
        <taxon>Duganella</taxon>
    </lineage>
</organism>
<dbReference type="EMBL" id="WWCX01000001">
    <property type="protein sequence ID" value="MYM92377.1"/>
    <property type="molecule type" value="Genomic_DNA"/>
</dbReference>
<evidence type="ECO:0000313" key="2">
    <source>
        <dbReference type="Proteomes" id="UP000447355"/>
    </source>
</evidence>